<dbReference type="Proteomes" id="UP000887572">
    <property type="component" value="Unplaced"/>
</dbReference>
<evidence type="ECO:0000256" key="8">
    <source>
        <dbReference type="SAM" id="Phobius"/>
    </source>
</evidence>
<evidence type="ECO:0000256" key="4">
    <source>
        <dbReference type="ARBA" id="ARBA00023787"/>
    </source>
</evidence>
<keyword evidence="8" id="KW-0472">Membrane</keyword>
<organism evidence="9 10">
    <name type="scientific">Globodera rostochiensis</name>
    <name type="common">Golden nematode worm</name>
    <name type="synonym">Heterodera rostochiensis</name>
    <dbReference type="NCBI Taxonomy" id="31243"/>
    <lineage>
        <taxon>Eukaryota</taxon>
        <taxon>Metazoa</taxon>
        <taxon>Ecdysozoa</taxon>
        <taxon>Nematoda</taxon>
        <taxon>Chromadorea</taxon>
        <taxon>Rhabditida</taxon>
        <taxon>Tylenchina</taxon>
        <taxon>Tylenchomorpha</taxon>
        <taxon>Tylenchoidea</taxon>
        <taxon>Heteroderidae</taxon>
        <taxon>Heteroderinae</taxon>
        <taxon>Globodera</taxon>
    </lineage>
</organism>
<proteinExistence type="inferred from homology"/>
<accession>A0A914I164</accession>
<dbReference type="Pfam" id="PF13911">
    <property type="entry name" value="AhpC-TSA_2"/>
    <property type="match status" value="1"/>
</dbReference>
<evidence type="ECO:0000256" key="7">
    <source>
        <dbReference type="ARBA" id="ARBA00032129"/>
    </source>
</evidence>
<keyword evidence="8" id="KW-1133">Transmembrane helix</keyword>
<comment type="similarity">
    <text evidence="4">Belongs to the peroxiredoxin-like PRXL2 family. PRXL2A subfamily.</text>
</comment>
<dbReference type="AlphaFoldDB" id="A0A914I164"/>
<evidence type="ECO:0000256" key="3">
    <source>
        <dbReference type="ARBA" id="ARBA00023284"/>
    </source>
</evidence>
<reference evidence="10" key="1">
    <citation type="submission" date="2022-11" db="UniProtKB">
        <authorList>
            <consortium name="WormBaseParasite"/>
        </authorList>
    </citation>
    <scope>IDENTIFICATION</scope>
</reference>
<dbReference type="PANTHER" id="PTHR28630">
    <property type="match status" value="1"/>
</dbReference>
<evidence type="ECO:0000256" key="2">
    <source>
        <dbReference type="ARBA" id="ARBA00022490"/>
    </source>
</evidence>
<evidence type="ECO:0000256" key="6">
    <source>
        <dbReference type="ARBA" id="ARBA00032058"/>
    </source>
</evidence>
<sequence>MKLSKSLMLMTFVGCGAIAAALSGIILYANLPTRMTIGAIVPTVEYLAGTRLKKLELGHGAQSALAGPEIKAGELFNSGSPLLVMAASALCNARDRFADKGVRVVGVVHEQLGVDQFRPFLSCADAIYWDEEKRFFGPSQRWLPLWMGFLRLSTYVNYYKTSKAGFDGNKEGEGRLLGGVYLVNGDKMLFAHLEQEWGDEANMNKLLDAVAKI</sequence>
<evidence type="ECO:0000256" key="5">
    <source>
        <dbReference type="ARBA" id="ARBA00023849"/>
    </source>
</evidence>
<comment type="subcellular location">
    <subcellularLocation>
        <location evidence="1">Cytoplasm</location>
    </subcellularLocation>
</comment>
<keyword evidence="3" id="KW-0676">Redox-active center</keyword>
<evidence type="ECO:0000313" key="9">
    <source>
        <dbReference type="Proteomes" id="UP000887572"/>
    </source>
</evidence>
<evidence type="ECO:0000313" key="10">
    <source>
        <dbReference type="WBParaSite" id="Gr19_v10_g6341.t1"/>
    </source>
</evidence>
<name>A0A914I164_GLORO</name>
<keyword evidence="8" id="KW-0812">Transmembrane</keyword>
<dbReference type="WBParaSite" id="Gr19_v10_g6341.t1">
    <property type="protein sequence ID" value="Gr19_v10_g6341.t1"/>
    <property type="gene ID" value="Gr19_v10_g6341"/>
</dbReference>
<protein>
    <recommendedName>
        <fullName evidence="5">Peroxiredoxin-like 2A</fullName>
    </recommendedName>
    <alternativeName>
        <fullName evidence="7">Peroxiredoxin-like 2 activated in M-CSF stimulated monocytes</fullName>
    </alternativeName>
    <alternativeName>
        <fullName evidence="6">Redox-regulatory protein FAM213A</fullName>
    </alternativeName>
</protein>
<keyword evidence="2" id="KW-0963">Cytoplasm</keyword>
<evidence type="ECO:0000256" key="1">
    <source>
        <dbReference type="ARBA" id="ARBA00004496"/>
    </source>
</evidence>
<dbReference type="PANTHER" id="PTHR28630:SF31">
    <property type="entry name" value="PEROXIREDOXIN-LIKE 2A"/>
    <property type="match status" value="1"/>
</dbReference>
<keyword evidence="9" id="KW-1185">Reference proteome</keyword>
<feature type="transmembrane region" description="Helical" evidence="8">
    <location>
        <begin position="7"/>
        <end position="29"/>
    </location>
</feature>
<dbReference type="InterPro" id="IPR032801">
    <property type="entry name" value="PXL2A/B/C"/>
</dbReference>
<dbReference type="GO" id="GO:0016209">
    <property type="term" value="F:antioxidant activity"/>
    <property type="evidence" value="ECO:0007669"/>
    <property type="project" value="TreeGrafter"/>
</dbReference>
<dbReference type="GO" id="GO:0005737">
    <property type="term" value="C:cytoplasm"/>
    <property type="evidence" value="ECO:0007669"/>
    <property type="project" value="UniProtKB-SubCell"/>
</dbReference>